<feature type="compositionally biased region" description="Low complexity" evidence="4">
    <location>
        <begin position="408"/>
        <end position="423"/>
    </location>
</feature>
<feature type="transmembrane region" description="Helical" evidence="5">
    <location>
        <begin position="138"/>
        <end position="161"/>
    </location>
</feature>
<feature type="transmembrane region" description="Helical" evidence="5">
    <location>
        <begin position="311"/>
        <end position="333"/>
    </location>
</feature>
<dbReference type="Proteomes" id="UP001293718">
    <property type="component" value="Unassembled WGS sequence"/>
</dbReference>
<organism evidence="7 8">
    <name type="scientific">Azohydromonas lata</name>
    <dbReference type="NCBI Taxonomy" id="45677"/>
    <lineage>
        <taxon>Bacteria</taxon>
        <taxon>Pseudomonadati</taxon>
        <taxon>Pseudomonadota</taxon>
        <taxon>Betaproteobacteria</taxon>
        <taxon>Burkholderiales</taxon>
        <taxon>Sphaerotilaceae</taxon>
        <taxon>Azohydromonas</taxon>
    </lineage>
</organism>
<feature type="transmembrane region" description="Helical" evidence="5">
    <location>
        <begin position="100"/>
        <end position="126"/>
    </location>
</feature>
<feature type="domain" description="Major facilitator superfamily (MFS) profile" evidence="6">
    <location>
        <begin position="9"/>
        <end position="399"/>
    </location>
</feature>
<proteinExistence type="predicted"/>
<dbReference type="PANTHER" id="PTHR11360">
    <property type="entry name" value="MONOCARBOXYLATE TRANSPORTER"/>
    <property type="match status" value="1"/>
</dbReference>
<reference evidence="7 8" key="1">
    <citation type="submission" date="2023-11" db="EMBL/GenBank/DDBJ databases">
        <title>Draft genome of Azohydromonas lata strain H1 (DSM1123), a polyhydroxyalkanoate producer.</title>
        <authorList>
            <person name="Traversa D."/>
            <person name="D'Addabbo P."/>
            <person name="Pazzani C."/>
            <person name="Manzari C."/>
            <person name="Chiara M."/>
            <person name="Scrascia M."/>
        </authorList>
    </citation>
    <scope>NUCLEOTIDE SEQUENCE [LARGE SCALE GENOMIC DNA]</scope>
    <source>
        <strain evidence="7 8">H1</strain>
    </source>
</reference>
<dbReference type="SUPFAM" id="SSF103473">
    <property type="entry name" value="MFS general substrate transporter"/>
    <property type="match status" value="1"/>
</dbReference>
<feature type="transmembrane region" description="Helical" evidence="5">
    <location>
        <begin position="376"/>
        <end position="395"/>
    </location>
</feature>
<dbReference type="InterPro" id="IPR050327">
    <property type="entry name" value="Proton-linked_MCT"/>
</dbReference>
<evidence type="ECO:0000256" key="4">
    <source>
        <dbReference type="SAM" id="MobiDB-lite"/>
    </source>
</evidence>
<feature type="transmembrane region" description="Helical" evidence="5">
    <location>
        <begin position="12"/>
        <end position="35"/>
    </location>
</feature>
<feature type="region of interest" description="Disordered" evidence="4">
    <location>
        <begin position="401"/>
        <end position="423"/>
    </location>
</feature>
<sequence length="423" mass="44173">MKNEKRYLIHRLVALGFMVMFLSTTVKGVYQVYFAELAVHFGQGRTGFAWSGSVFMLVTGLVSPLVGALSDRVGPLRTVVLGAVAEGVSLWGATVFSGSLWVFVAAYGLGGAFALAAMTYVPMGVLVDRLFQQRNKGFALALVGNGTAIGFIVLSPLWIALQPRLPWTQAFAAVGLLLAGPVALAAAWGARALRRAGLAQPAAEPGPAVAVWRQVRSDPGFYVLALGFMGCGATMAFVDVHLVAFWQDAGAPRERMGLSLSLLGVLELVSGLATGWLALRWRKHALLAVFYALRSLAMALLLAGGPDVQTLGFAAVFGASYLGTVVLTSMYCFERYGTAIKGRVFGLLFLMHQCGAFAAVQLGAWSFDLTGSGRSLAVALAALTALGGVASFFGLRDGERPPAPGADPAPALAPAAGRATGAS</sequence>
<evidence type="ECO:0000256" key="5">
    <source>
        <dbReference type="SAM" id="Phobius"/>
    </source>
</evidence>
<dbReference type="Gene3D" id="1.20.1250.20">
    <property type="entry name" value="MFS general substrate transporter like domains"/>
    <property type="match status" value="1"/>
</dbReference>
<evidence type="ECO:0000313" key="8">
    <source>
        <dbReference type="Proteomes" id="UP001293718"/>
    </source>
</evidence>
<dbReference type="RefSeq" id="WP_322465922.1">
    <property type="nucleotide sequence ID" value="NZ_JAXOJX010000021.1"/>
</dbReference>
<feature type="transmembrane region" description="Helical" evidence="5">
    <location>
        <begin position="167"/>
        <end position="188"/>
    </location>
</feature>
<dbReference type="InterPro" id="IPR011701">
    <property type="entry name" value="MFS"/>
</dbReference>
<evidence type="ECO:0000313" key="7">
    <source>
        <dbReference type="EMBL" id="MDZ5457666.1"/>
    </source>
</evidence>
<feature type="transmembrane region" description="Helical" evidence="5">
    <location>
        <begin position="76"/>
        <end position="94"/>
    </location>
</feature>
<feature type="transmembrane region" description="Helical" evidence="5">
    <location>
        <begin position="221"/>
        <end position="246"/>
    </location>
</feature>
<dbReference type="InterPro" id="IPR036259">
    <property type="entry name" value="MFS_trans_sf"/>
</dbReference>
<keyword evidence="8" id="KW-1185">Reference proteome</keyword>
<protein>
    <submittedName>
        <fullName evidence="7">MFS transporter</fullName>
    </submittedName>
</protein>
<feature type="transmembrane region" description="Helical" evidence="5">
    <location>
        <begin position="286"/>
        <end position="305"/>
    </location>
</feature>
<evidence type="ECO:0000259" key="6">
    <source>
        <dbReference type="PROSITE" id="PS50850"/>
    </source>
</evidence>
<feature type="transmembrane region" description="Helical" evidence="5">
    <location>
        <begin position="345"/>
        <end position="364"/>
    </location>
</feature>
<comment type="caution">
    <text evidence="7">The sequence shown here is derived from an EMBL/GenBank/DDBJ whole genome shotgun (WGS) entry which is preliminary data.</text>
</comment>
<keyword evidence="2 5" id="KW-1133">Transmembrane helix</keyword>
<name>A0ABU5IEW0_9BURK</name>
<dbReference type="PANTHER" id="PTHR11360:SF284">
    <property type="entry name" value="EG:103B4.3 PROTEIN-RELATED"/>
    <property type="match status" value="1"/>
</dbReference>
<evidence type="ECO:0000256" key="3">
    <source>
        <dbReference type="ARBA" id="ARBA00023136"/>
    </source>
</evidence>
<keyword evidence="1 5" id="KW-0812">Transmembrane</keyword>
<dbReference type="InterPro" id="IPR020846">
    <property type="entry name" value="MFS_dom"/>
</dbReference>
<accession>A0ABU5IEW0</accession>
<keyword evidence="3 5" id="KW-0472">Membrane</keyword>
<evidence type="ECO:0000256" key="1">
    <source>
        <dbReference type="ARBA" id="ARBA00022692"/>
    </source>
</evidence>
<dbReference type="EMBL" id="JAXOJX010000021">
    <property type="protein sequence ID" value="MDZ5457666.1"/>
    <property type="molecule type" value="Genomic_DNA"/>
</dbReference>
<feature type="transmembrane region" description="Helical" evidence="5">
    <location>
        <begin position="47"/>
        <end position="69"/>
    </location>
</feature>
<dbReference type="Pfam" id="PF07690">
    <property type="entry name" value="MFS_1"/>
    <property type="match status" value="1"/>
</dbReference>
<feature type="transmembrane region" description="Helical" evidence="5">
    <location>
        <begin position="258"/>
        <end position="279"/>
    </location>
</feature>
<dbReference type="PROSITE" id="PS50850">
    <property type="entry name" value="MFS"/>
    <property type="match status" value="1"/>
</dbReference>
<gene>
    <name evidence="7" type="ORF">SM757_13885</name>
</gene>
<evidence type="ECO:0000256" key="2">
    <source>
        <dbReference type="ARBA" id="ARBA00022989"/>
    </source>
</evidence>